<dbReference type="Pfam" id="PF02962">
    <property type="entry name" value="CHMI"/>
    <property type="match status" value="1"/>
</dbReference>
<gene>
    <name evidence="1" type="primary">hpcD</name>
    <name evidence="1" type="ORF">AQUSIP_16990</name>
</gene>
<protein>
    <submittedName>
        <fullName evidence="1">5-carboxymethyl-2-hydroxymuconate Delta-isomerase</fullName>
    </submittedName>
</protein>
<reference evidence="1 2" key="1">
    <citation type="submission" date="2019-08" db="EMBL/GenBank/DDBJ databases">
        <authorList>
            <person name="Guy L."/>
        </authorList>
    </citation>
    <scope>NUCLEOTIDE SEQUENCE [LARGE SCALE GENOMIC DNA]</scope>
    <source>
        <strain evidence="1 2">SGT-108</strain>
    </source>
</reference>
<evidence type="ECO:0000313" key="1">
    <source>
        <dbReference type="EMBL" id="VVC76387.1"/>
    </source>
</evidence>
<accession>A0A5E4PIX7</accession>
<dbReference type="KEGG" id="asip:AQUSIP_16990"/>
<dbReference type="InterPro" id="IPR014347">
    <property type="entry name" value="Tautomerase/MIF_sf"/>
</dbReference>
<dbReference type="Gene3D" id="3.30.429.10">
    <property type="entry name" value="Macrophage Migration Inhibitory Factor"/>
    <property type="match status" value="1"/>
</dbReference>
<name>A0A5E4PIX7_9COXI</name>
<dbReference type="OrthoDB" id="9814215at2"/>
<sequence>MPHLTLEFSDNILEKENLSVLFQQCHELLAQTLPTQISGCKSRALEYKNFYIGDGGTMNAFVHADLKVLPGRPEDLLINAGENIMEILKSHFTESRSKLQLQITLEISALEKTYFKFAG</sequence>
<dbReference type="PANTHER" id="PTHR37950">
    <property type="entry name" value="4-HYDROXYPHENYLACETATE CATABOLISM PROTEIN"/>
    <property type="match status" value="1"/>
</dbReference>
<evidence type="ECO:0000313" key="2">
    <source>
        <dbReference type="Proteomes" id="UP000324194"/>
    </source>
</evidence>
<dbReference type="Proteomes" id="UP000324194">
    <property type="component" value="Chromosome 1"/>
</dbReference>
<dbReference type="CDD" id="cd00580">
    <property type="entry name" value="CHMI"/>
    <property type="match status" value="1"/>
</dbReference>
<dbReference type="RefSeq" id="WP_148339637.1">
    <property type="nucleotide sequence ID" value="NZ_LR699119.1"/>
</dbReference>
<dbReference type="InterPro" id="IPR004220">
    <property type="entry name" value="5-COMe_2-OHmuconate_Isoase"/>
</dbReference>
<dbReference type="EMBL" id="LR699119">
    <property type="protein sequence ID" value="VVC76387.1"/>
    <property type="molecule type" value="Genomic_DNA"/>
</dbReference>
<proteinExistence type="predicted"/>
<dbReference type="GO" id="GO:0008704">
    <property type="term" value="F:5-carboxymethyl-2-hydroxymuconate delta-isomerase activity"/>
    <property type="evidence" value="ECO:0007669"/>
    <property type="project" value="InterPro"/>
</dbReference>
<keyword evidence="2" id="KW-1185">Reference proteome</keyword>
<dbReference type="SUPFAM" id="SSF55331">
    <property type="entry name" value="Tautomerase/MIF"/>
    <property type="match status" value="1"/>
</dbReference>
<dbReference type="PANTHER" id="PTHR37950:SF1">
    <property type="entry name" value="4-HYDROXYPHENYLACETATE CATABOLISM PROTEIN"/>
    <property type="match status" value="1"/>
</dbReference>
<dbReference type="AlphaFoldDB" id="A0A5E4PIX7"/>
<keyword evidence="1" id="KW-0413">Isomerase</keyword>
<organism evidence="1 2">
    <name type="scientific">Aquicella siphonis</name>
    <dbReference type="NCBI Taxonomy" id="254247"/>
    <lineage>
        <taxon>Bacteria</taxon>
        <taxon>Pseudomonadati</taxon>
        <taxon>Pseudomonadota</taxon>
        <taxon>Gammaproteobacteria</taxon>
        <taxon>Legionellales</taxon>
        <taxon>Coxiellaceae</taxon>
        <taxon>Aquicella</taxon>
    </lineage>
</organism>